<dbReference type="InterPro" id="IPR013216">
    <property type="entry name" value="Methyltransf_11"/>
</dbReference>
<dbReference type="EMBL" id="UOEN01000189">
    <property type="protein sequence ID" value="VAW13814.1"/>
    <property type="molecule type" value="Genomic_DNA"/>
</dbReference>
<accession>A0A3B0TZ50</accession>
<name>A0A3B0TZ50_9ZZZZ</name>
<evidence type="ECO:0000256" key="2">
    <source>
        <dbReference type="SAM" id="MobiDB-lite"/>
    </source>
</evidence>
<protein>
    <recommendedName>
        <fullName evidence="3">Methyltransferase type 11 domain-containing protein</fullName>
    </recommendedName>
</protein>
<dbReference type="Gene3D" id="3.40.50.150">
    <property type="entry name" value="Vaccinia Virus protein VP39"/>
    <property type="match status" value="1"/>
</dbReference>
<dbReference type="InterPro" id="IPR050447">
    <property type="entry name" value="Erg6_SMT_methyltransf"/>
</dbReference>
<keyword evidence="1" id="KW-0808">Transferase</keyword>
<sequence>MGDINDKQQKVQEFWNDKPCDSDVSQKSPKTEDYFLDIEQDRYKHQHHINEILDELNWKNKKVLEIGTGVGTDARNIIHRGGIYTGINIDKGSVEITKKALDIFELSGNVCQSSATNIDLKDNSIDIVYSFGVLHHIPEADKAIEEIKRILKPEGELLIMLYNRNSINYKLEIKILRKLLLKTLNIPGSIKIFSLLGFPREKLKRHHEIYKQYGKLSEKEWLNRNTDGPDNPYSLVYNAKQAEDLLPEFTIISNKVYFFDTRHWGILGRLLPSLLVDFLGKKLGWHRVVYAKYSAQK</sequence>
<dbReference type="AlphaFoldDB" id="A0A3B0TZ50"/>
<reference evidence="4" key="1">
    <citation type="submission" date="2018-06" db="EMBL/GenBank/DDBJ databases">
        <authorList>
            <person name="Zhirakovskaya E."/>
        </authorList>
    </citation>
    <scope>NUCLEOTIDE SEQUENCE</scope>
</reference>
<dbReference type="Pfam" id="PF08241">
    <property type="entry name" value="Methyltransf_11"/>
    <property type="match status" value="1"/>
</dbReference>
<dbReference type="CDD" id="cd02440">
    <property type="entry name" value="AdoMet_MTases"/>
    <property type="match status" value="1"/>
</dbReference>
<gene>
    <name evidence="4" type="ORF">MNBD_BACTEROID05-978</name>
</gene>
<feature type="region of interest" description="Disordered" evidence="2">
    <location>
        <begin position="1"/>
        <end position="28"/>
    </location>
</feature>
<evidence type="ECO:0000313" key="4">
    <source>
        <dbReference type="EMBL" id="VAW13814.1"/>
    </source>
</evidence>
<organism evidence="4">
    <name type="scientific">hydrothermal vent metagenome</name>
    <dbReference type="NCBI Taxonomy" id="652676"/>
    <lineage>
        <taxon>unclassified sequences</taxon>
        <taxon>metagenomes</taxon>
        <taxon>ecological metagenomes</taxon>
    </lineage>
</organism>
<dbReference type="InterPro" id="IPR029063">
    <property type="entry name" value="SAM-dependent_MTases_sf"/>
</dbReference>
<feature type="domain" description="Methyltransferase type 11" evidence="3">
    <location>
        <begin position="64"/>
        <end position="159"/>
    </location>
</feature>
<evidence type="ECO:0000259" key="3">
    <source>
        <dbReference type="Pfam" id="PF08241"/>
    </source>
</evidence>
<dbReference type="SUPFAM" id="SSF53335">
    <property type="entry name" value="S-adenosyl-L-methionine-dependent methyltransferases"/>
    <property type="match status" value="1"/>
</dbReference>
<feature type="compositionally biased region" description="Basic and acidic residues" evidence="2">
    <location>
        <begin position="1"/>
        <end position="21"/>
    </location>
</feature>
<dbReference type="GO" id="GO:0008757">
    <property type="term" value="F:S-adenosylmethionine-dependent methyltransferase activity"/>
    <property type="evidence" value="ECO:0007669"/>
    <property type="project" value="InterPro"/>
</dbReference>
<proteinExistence type="predicted"/>
<dbReference type="PANTHER" id="PTHR44068:SF11">
    <property type="entry name" value="GERANYL DIPHOSPHATE 2-C-METHYLTRANSFERASE"/>
    <property type="match status" value="1"/>
</dbReference>
<dbReference type="PANTHER" id="PTHR44068">
    <property type="entry name" value="ZGC:194242"/>
    <property type="match status" value="1"/>
</dbReference>
<evidence type="ECO:0000256" key="1">
    <source>
        <dbReference type="ARBA" id="ARBA00022679"/>
    </source>
</evidence>